<dbReference type="AlphaFoldDB" id="A0A9W8DQW6"/>
<organism evidence="13 14">
    <name type="scientific">Mycoemilia scoparia</name>
    <dbReference type="NCBI Taxonomy" id="417184"/>
    <lineage>
        <taxon>Eukaryota</taxon>
        <taxon>Fungi</taxon>
        <taxon>Fungi incertae sedis</taxon>
        <taxon>Zoopagomycota</taxon>
        <taxon>Kickxellomycotina</taxon>
        <taxon>Kickxellomycetes</taxon>
        <taxon>Kickxellales</taxon>
        <taxon>Kickxellaceae</taxon>
        <taxon>Mycoemilia</taxon>
    </lineage>
</organism>
<keyword evidence="12" id="KW-0812">Transmembrane</keyword>
<evidence type="ECO:0000313" key="14">
    <source>
        <dbReference type="Proteomes" id="UP001150538"/>
    </source>
</evidence>
<name>A0A9W8DQW6_9FUNG</name>
<comment type="cofactor">
    <cofactor evidence="2">
        <name>Zn(2+)</name>
        <dbReference type="ChEBI" id="CHEBI:29105"/>
    </cofactor>
</comment>
<evidence type="ECO:0000313" key="13">
    <source>
        <dbReference type="EMBL" id="KAJ1914602.1"/>
    </source>
</evidence>
<dbReference type="EC" id="3.4.11.21" evidence="4"/>
<dbReference type="EMBL" id="JANBPU010000189">
    <property type="protein sequence ID" value="KAJ1914602.1"/>
    <property type="molecule type" value="Genomic_DNA"/>
</dbReference>
<gene>
    <name evidence="13" type="ORF">H4219_004711</name>
</gene>
<keyword evidence="12" id="KW-0472">Membrane</keyword>
<dbReference type="Gene3D" id="2.30.250.10">
    <property type="entry name" value="Aminopeptidase i, Domain 2"/>
    <property type="match status" value="1"/>
</dbReference>
<dbReference type="OrthoDB" id="9880441at2759"/>
<keyword evidence="8 11" id="KW-0378">Hydrolase</keyword>
<evidence type="ECO:0000256" key="1">
    <source>
        <dbReference type="ARBA" id="ARBA00001335"/>
    </source>
</evidence>
<comment type="catalytic activity">
    <reaction evidence="1">
        <text>Release of an N-terminal aspartate or glutamate from a peptide, with a preference for aspartate.</text>
        <dbReference type="EC" id="3.4.11.21"/>
    </reaction>
</comment>
<dbReference type="GO" id="GO:0006508">
    <property type="term" value="P:proteolysis"/>
    <property type="evidence" value="ECO:0007669"/>
    <property type="project" value="UniProtKB-KW"/>
</dbReference>
<evidence type="ECO:0000256" key="12">
    <source>
        <dbReference type="SAM" id="Phobius"/>
    </source>
</evidence>
<protein>
    <recommendedName>
        <fullName evidence="4">aspartyl aminopeptidase</fullName>
        <ecNumber evidence="4">3.4.11.21</ecNumber>
    </recommendedName>
</protein>
<evidence type="ECO:0000256" key="3">
    <source>
        <dbReference type="ARBA" id="ARBA00008290"/>
    </source>
</evidence>
<keyword evidence="5 11" id="KW-0031">Aminopeptidase</keyword>
<dbReference type="PANTHER" id="PTHR28570:SF3">
    <property type="entry name" value="ASPARTYL AMINOPEPTIDASE"/>
    <property type="match status" value="1"/>
</dbReference>
<sequence>MFFDNTDSSNIDSFLSFYHWLAAPFSSSPVFTLVAAFILALLGFRLSKFLSKGKHSLPNKQVLTTTAKSTIYNPFILINMSSTAAAAASYPAKEYLATQAKNLVSFINSSPSPFHAVDTVRTALHNSSFTKLSERENWDGKIRPNGRYYFTRNGSSIVAFTVGGKFKPGNGVHIVAAHTDSPCLKLKPISKKTAQGYLQVGVQTYGGGVWHSWFDRDLSVAGRVMVKKTCLEGGEGWEHKLVRIDEPILRIPTLAIHLDRSVNEEFKFNKETHLLPVLATVEKTLNGGSGSGDVKGKEFNNGIEPAHHPILIERLGQELGTTKKAAAGEIGDFELCLYDTQPSTIGGISNEFVFSPRLDNLCMSYCAVEGLLESLSDGGKSLESEEGIRMVALFDNEEIGSQSAYGADSALLEATLRRLQTGGHQTAFEESVTKSYLVSADMAHAVHPNYPEKHEENHRPKLHKGTVIKINANQRYATTAATSMVLKMVASQHGIPLQEFVVRNDSPCGSTIGPILSSKLGLRTIGNIRETCGSDDVGHAVTLFKHFFEQFTDIDARINVD</sequence>
<dbReference type="Proteomes" id="UP001150538">
    <property type="component" value="Unassembled WGS sequence"/>
</dbReference>
<evidence type="ECO:0000256" key="8">
    <source>
        <dbReference type="ARBA" id="ARBA00022801"/>
    </source>
</evidence>
<dbReference type="SUPFAM" id="SSF101821">
    <property type="entry name" value="Aminopeptidase/glucanase lid domain"/>
    <property type="match status" value="1"/>
</dbReference>
<evidence type="ECO:0000256" key="4">
    <source>
        <dbReference type="ARBA" id="ARBA00011965"/>
    </source>
</evidence>
<keyword evidence="6 11" id="KW-0645">Protease</keyword>
<dbReference type="GO" id="GO:0004177">
    <property type="term" value="F:aminopeptidase activity"/>
    <property type="evidence" value="ECO:0007669"/>
    <property type="project" value="UniProtKB-KW"/>
</dbReference>
<dbReference type="GO" id="GO:0005737">
    <property type="term" value="C:cytoplasm"/>
    <property type="evidence" value="ECO:0007669"/>
    <property type="project" value="UniProtKB-ARBA"/>
</dbReference>
<reference evidence="13" key="1">
    <citation type="submission" date="2022-07" db="EMBL/GenBank/DDBJ databases">
        <title>Phylogenomic reconstructions and comparative analyses of Kickxellomycotina fungi.</title>
        <authorList>
            <person name="Reynolds N.K."/>
            <person name="Stajich J.E."/>
            <person name="Barry K."/>
            <person name="Grigoriev I.V."/>
            <person name="Crous P."/>
            <person name="Smith M.E."/>
        </authorList>
    </citation>
    <scope>NUCLEOTIDE SEQUENCE</scope>
    <source>
        <strain evidence="13">NBRC 100468</strain>
    </source>
</reference>
<dbReference type="NCBIfam" id="NF002759">
    <property type="entry name" value="PRK02813.1"/>
    <property type="match status" value="1"/>
</dbReference>
<dbReference type="Gene3D" id="3.40.630.10">
    <property type="entry name" value="Zn peptidases"/>
    <property type="match status" value="1"/>
</dbReference>
<evidence type="ECO:0000256" key="5">
    <source>
        <dbReference type="ARBA" id="ARBA00022438"/>
    </source>
</evidence>
<feature type="transmembrane region" description="Helical" evidence="12">
    <location>
        <begin position="20"/>
        <end position="44"/>
    </location>
</feature>
<keyword evidence="10 11" id="KW-0482">Metalloprotease</keyword>
<keyword evidence="14" id="KW-1185">Reference proteome</keyword>
<dbReference type="CDD" id="cd05658">
    <property type="entry name" value="M18_DAP"/>
    <property type="match status" value="1"/>
</dbReference>
<evidence type="ECO:0000256" key="11">
    <source>
        <dbReference type="RuleBase" id="RU004386"/>
    </source>
</evidence>
<evidence type="ECO:0000256" key="2">
    <source>
        <dbReference type="ARBA" id="ARBA00001947"/>
    </source>
</evidence>
<keyword evidence="9 11" id="KW-0862">Zinc</keyword>
<keyword evidence="12" id="KW-1133">Transmembrane helix</keyword>
<dbReference type="PANTHER" id="PTHR28570">
    <property type="entry name" value="ASPARTYL AMINOPEPTIDASE"/>
    <property type="match status" value="1"/>
</dbReference>
<evidence type="ECO:0000256" key="9">
    <source>
        <dbReference type="ARBA" id="ARBA00022833"/>
    </source>
</evidence>
<dbReference type="GO" id="GO:0008237">
    <property type="term" value="F:metallopeptidase activity"/>
    <property type="evidence" value="ECO:0007669"/>
    <property type="project" value="UniProtKB-KW"/>
</dbReference>
<evidence type="ECO:0000256" key="7">
    <source>
        <dbReference type="ARBA" id="ARBA00022723"/>
    </source>
</evidence>
<proteinExistence type="inferred from homology"/>
<dbReference type="InterPro" id="IPR001948">
    <property type="entry name" value="Peptidase_M18"/>
</dbReference>
<evidence type="ECO:0000256" key="10">
    <source>
        <dbReference type="ARBA" id="ARBA00023049"/>
    </source>
</evidence>
<dbReference type="GO" id="GO:0008270">
    <property type="term" value="F:zinc ion binding"/>
    <property type="evidence" value="ECO:0007669"/>
    <property type="project" value="InterPro"/>
</dbReference>
<comment type="caution">
    <text evidence="13">The sequence shown here is derived from an EMBL/GenBank/DDBJ whole genome shotgun (WGS) entry which is preliminary data.</text>
</comment>
<keyword evidence="7 11" id="KW-0479">Metal-binding</keyword>
<dbReference type="InterPro" id="IPR023358">
    <property type="entry name" value="Peptidase_M18_dom2"/>
</dbReference>
<accession>A0A9W8DQW6</accession>
<comment type="similarity">
    <text evidence="3 11">Belongs to the peptidase M18 family.</text>
</comment>
<dbReference type="PRINTS" id="PR00932">
    <property type="entry name" value="AMINO1PTASE"/>
</dbReference>
<dbReference type="FunFam" id="2.30.250.10:FF:000001">
    <property type="entry name" value="Aspartyl aminopeptidase 1"/>
    <property type="match status" value="1"/>
</dbReference>
<dbReference type="SUPFAM" id="SSF53187">
    <property type="entry name" value="Zn-dependent exopeptidases"/>
    <property type="match status" value="1"/>
</dbReference>
<dbReference type="Pfam" id="PF02127">
    <property type="entry name" value="Peptidase_M18"/>
    <property type="match status" value="1"/>
</dbReference>
<evidence type="ECO:0000256" key="6">
    <source>
        <dbReference type="ARBA" id="ARBA00022670"/>
    </source>
</evidence>